<keyword evidence="1" id="KW-0472">Membrane</keyword>
<evidence type="ECO:0000313" key="2">
    <source>
        <dbReference type="EMBL" id="EKB45660.1"/>
    </source>
</evidence>
<feature type="transmembrane region" description="Helical" evidence="1">
    <location>
        <begin position="97"/>
        <end position="115"/>
    </location>
</feature>
<dbReference type="Proteomes" id="UP000004738">
    <property type="component" value="Unassembled WGS sequence"/>
</dbReference>
<gene>
    <name evidence="2" type="ORF">B857_01611</name>
</gene>
<name>K1KNG4_9BACL</name>
<feature type="transmembrane region" description="Helical" evidence="1">
    <location>
        <begin position="60"/>
        <end position="85"/>
    </location>
</feature>
<reference evidence="2 3" key="1">
    <citation type="journal article" date="2012" name="J. Bacteriol.">
        <title>Draft Genome Sequence of Bacillus isronensis Strain B3W22, Isolated from the Upper Atmosphere.</title>
        <authorList>
            <person name="Shivaji S."/>
            <person name="Ara S."/>
            <person name="Singh S.K."/>
            <person name="Bandi S."/>
            <person name="Singh A."/>
            <person name="Pinnaka A.K."/>
        </authorList>
    </citation>
    <scope>NUCLEOTIDE SEQUENCE [LARGE SCALE GENOMIC DNA]</scope>
    <source>
        <strain evidence="2 3">B3W22</strain>
    </source>
</reference>
<dbReference type="RefSeq" id="WP_008405439.1">
    <property type="nucleotide sequence ID" value="NZ_AMCK01000006.1"/>
</dbReference>
<sequence length="116" mass="13010">MMQILLVILIWVLPIILLRNAYFKMDKEEQQKVKSVFKQPLALFCVGLLVIGYLLSFSGIFLAIALVLHIGVTMVFIGWFTSIIVGWKIGKLNLMKSAVFILLGVLGIVVYVVIIT</sequence>
<keyword evidence="1" id="KW-1133">Transmembrane helix</keyword>
<keyword evidence="1" id="KW-0812">Transmembrane</keyword>
<protein>
    <submittedName>
        <fullName evidence="2">Uncharacterized protein</fullName>
    </submittedName>
</protein>
<proteinExistence type="predicted"/>
<accession>K1KNG4</accession>
<evidence type="ECO:0000313" key="3">
    <source>
        <dbReference type="Proteomes" id="UP000004738"/>
    </source>
</evidence>
<evidence type="ECO:0000256" key="1">
    <source>
        <dbReference type="SAM" id="Phobius"/>
    </source>
</evidence>
<dbReference type="EMBL" id="AMCK01000006">
    <property type="protein sequence ID" value="EKB45660.1"/>
    <property type="molecule type" value="Genomic_DNA"/>
</dbReference>
<feature type="transmembrane region" description="Helical" evidence="1">
    <location>
        <begin position="6"/>
        <end position="23"/>
    </location>
</feature>
<keyword evidence="3" id="KW-1185">Reference proteome</keyword>
<organism evidence="2 3">
    <name type="scientific">Solibacillus isronensis B3W22</name>
    <dbReference type="NCBI Taxonomy" id="1224748"/>
    <lineage>
        <taxon>Bacteria</taxon>
        <taxon>Bacillati</taxon>
        <taxon>Bacillota</taxon>
        <taxon>Bacilli</taxon>
        <taxon>Bacillales</taxon>
        <taxon>Caryophanaceae</taxon>
        <taxon>Solibacillus</taxon>
    </lineage>
</organism>
<dbReference type="AlphaFoldDB" id="K1KNG4"/>
<comment type="caution">
    <text evidence="2">The sequence shown here is derived from an EMBL/GenBank/DDBJ whole genome shotgun (WGS) entry which is preliminary data.</text>
</comment>
<dbReference type="PATRIC" id="fig|1224748.3.peg.1602"/>
<feature type="transmembrane region" description="Helical" evidence="1">
    <location>
        <begin position="35"/>
        <end position="54"/>
    </location>
</feature>